<dbReference type="InterPro" id="IPR014710">
    <property type="entry name" value="RmlC-like_jellyroll"/>
</dbReference>
<dbReference type="SUPFAM" id="SSF51182">
    <property type="entry name" value="RmlC-like cupins"/>
    <property type="match status" value="1"/>
</dbReference>
<dbReference type="InterPro" id="IPR011051">
    <property type="entry name" value="RmlC_Cupin_sf"/>
</dbReference>
<organism evidence="2 3">
    <name type="scientific">Nonomuraea soli</name>
    <dbReference type="NCBI Taxonomy" id="1032476"/>
    <lineage>
        <taxon>Bacteria</taxon>
        <taxon>Bacillati</taxon>
        <taxon>Actinomycetota</taxon>
        <taxon>Actinomycetes</taxon>
        <taxon>Streptosporangiales</taxon>
        <taxon>Streptosporangiaceae</taxon>
        <taxon>Nonomuraea</taxon>
    </lineage>
</organism>
<protein>
    <recommendedName>
        <fullName evidence="4">Cupin domain-containing protein</fullName>
    </recommendedName>
</protein>
<feature type="region of interest" description="Disordered" evidence="1">
    <location>
        <begin position="161"/>
        <end position="182"/>
    </location>
</feature>
<dbReference type="EMBL" id="JACDUR010000002">
    <property type="protein sequence ID" value="MBA2890359.1"/>
    <property type="molecule type" value="Genomic_DNA"/>
</dbReference>
<evidence type="ECO:0008006" key="4">
    <source>
        <dbReference type="Google" id="ProtNLM"/>
    </source>
</evidence>
<evidence type="ECO:0000313" key="2">
    <source>
        <dbReference type="EMBL" id="MBA2890359.1"/>
    </source>
</evidence>
<dbReference type="Proteomes" id="UP000530928">
    <property type="component" value="Unassembled WGS sequence"/>
</dbReference>
<proteinExistence type="predicted"/>
<evidence type="ECO:0000256" key="1">
    <source>
        <dbReference type="SAM" id="MobiDB-lite"/>
    </source>
</evidence>
<gene>
    <name evidence="2" type="ORF">HNR30_001700</name>
</gene>
<evidence type="ECO:0000313" key="3">
    <source>
        <dbReference type="Proteomes" id="UP000530928"/>
    </source>
</evidence>
<sequence length="182" mass="19208">MTAPGPVAVRLTAVAADRPFLIPGSTTPVGLAELGGGAMLVRFPPGWSRPEKGHYLAGEEFVLLDGELHVSGRRYRPGDYAWLPARTPRAASATPDGALAVAWFDAPPRWVAGEGEPPAEGCLHVRLAEADVPPGGLALGRATRLLDHPPAQPAQTLTVGDWRWSPRDTGPPEGGRTLVRHG</sequence>
<dbReference type="RefSeq" id="WP_181609188.1">
    <property type="nucleotide sequence ID" value="NZ_BAABAM010000006.1"/>
</dbReference>
<reference evidence="2 3" key="1">
    <citation type="submission" date="2020-07" db="EMBL/GenBank/DDBJ databases">
        <title>Genomic Encyclopedia of Type Strains, Phase IV (KMG-IV): sequencing the most valuable type-strain genomes for metagenomic binning, comparative biology and taxonomic classification.</title>
        <authorList>
            <person name="Goeker M."/>
        </authorList>
    </citation>
    <scope>NUCLEOTIDE SEQUENCE [LARGE SCALE GENOMIC DNA]</scope>
    <source>
        <strain evidence="2 3">DSM 45533</strain>
    </source>
</reference>
<keyword evidence="3" id="KW-1185">Reference proteome</keyword>
<name>A0A7W0CFS6_9ACTN</name>
<accession>A0A7W0CFS6</accession>
<dbReference type="AlphaFoldDB" id="A0A7W0CFS6"/>
<dbReference type="Gene3D" id="2.60.120.10">
    <property type="entry name" value="Jelly Rolls"/>
    <property type="match status" value="1"/>
</dbReference>
<comment type="caution">
    <text evidence="2">The sequence shown here is derived from an EMBL/GenBank/DDBJ whole genome shotgun (WGS) entry which is preliminary data.</text>
</comment>